<keyword evidence="6" id="KW-1185">Reference proteome</keyword>
<evidence type="ECO:0000313" key="6">
    <source>
        <dbReference type="Proteomes" id="UP000801492"/>
    </source>
</evidence>
<gene>
    <name evidence="5" type="ORF">ILUMI_23974</name>
</gene>
<dbReference type="SUPFAM" id="SSF56672">
    <property type="entry name" value="DNA/RNA polymerases"/>
    <property type="match status" value="1"/>
</dbReference>
<feature type="compositionally biased region" description="Basic and acidic residues" evidence="3">
    <location>
        <begin position="427"/>
        <end position="437"/>
    </location>
</feature>
<organism evidence="5 6">
    <name type="scientific">Ignelater luminosus</name>
    <name type="common">Cucubano</name>
    <name type="synonym">Pyrophorus luminosus</name>
    <dbReference type="NCBI Taxonomy" id="2038154"/>
    <lineage>
        <taxon>Eukaryota</taxon>
        <taxon>Metazoa</taxon>
        <taxon>Ecdysozoa</taxon>
        <taxon>Arthropoda</taxon>
        <taxon>Hexapoda</taxon>
        <taxon>Insecta</taxon>
        <taxon>Pterygota</taxon>
        <taxon>Neoptera</taxon>
        <taxon>Endopterygota</taxon>
        <taxon>Coleoptera</taxon>
        <taxon>Polyphaga</taxon>
        <taxon>Elateriformia</taxon>
        <taxon>Elateroidea</taxon>
        <taxon>Elateridae</taxon>
        <taxon>Agrypninae</taxon>
        <taxon>Pyrophorini</taxon>
        <taxon>Ignelater</taxon>
    </lineage>
</organism>
<feature type="domain" description="CCHC-type" evidence="4">
    <location>
        <begin position="181"/>
        <end position="195"/>
    </location>
</feature>
<comment type="caution">
    <text evidence="5">The sequence shown here is derived from an EMBL/GenBank/DDBJ whole genome shotgun (WGS) entry which is preliminary data.</text>
</comment>
<reference evidence="5" key="1">
    <citation type="submission" date="2019-08" db="EMBL/GenBank/DDBJ databases">
        <title>The genome of the North American firefly Photinus pyralis.</title>
        <authorList>
            <consortium name="Photinus pyralis genome working group"/>
            <person name="Fallon T.R."/>
            <person name="Sander Lower S.E."/>
            <person name="Weng J.-K."/>
        </authorList>
    </citation>
    <scope>NUCLEOTIDE SEQUENCE</scope>
    <source>
        <strain evidence="5">TRF0915ILg1</strain>
        <tissue evidence="5">Whole body</tissue>
    </source>
</reference>
<dbReference type="PANTHER" id="PTHR11439:SF463">
    <property type="entry name" value="REVERSE TRANSCRIPTASE TY1_COPIA-TYPE DOMAIN-CONTAINING PROTEIN"/>
    <property type="match status" value="1"/>
</dbReference>
<evidence type="ECO:0000313" key="5">
    <source>
        <dbReference type="EMBL" id="KAF2882207.1"/>
    </source>
</evidence>
<evidence type="ECO:0000256" key="2">
    <source>
        <dbReference type="PROSITE-ProRule" id="PRU00047"/>
    </source>
</evidence>
<protein>
    <recommendedName>
        <fullName evidence="4">CCHC-type domain-containing protein</fullName>
    </recommendedName>
</protein>
<dbReference type="Pfam" id="PF07727">
    <property type="entry name" value="RVT_2"/>
    <property type="match status" value="1"/>
</dbReference>
<name>A0A8K0FZ71_IGNLU</name>
<dbReference type="Pfam" id="PF22936">
    <property type="entry name" value="Pol_BBD"/>
    <property type="match status" value="1"/>
</dbReference>
<dbReference type="InterPro" id="IPR043502">
    <property type="entry name" value="DNA/RNA_pol_sf"/>
</dbReference>
<dbReference type="CDD" id="cd09272">
    <property type="entry name" value="RNase_HI_RT_Ty1"/>
    <property type="match status" value="1"/>
</dbReference>
<dbReference type="InterPro" id="IPR001878">
    <property type="entry name" value="Znf_CCHC"/>
</dbReference>
<keyword evidence="2" id="KW-0479">Metal-binding</keyword>
<keyword evidence="1" id="KW-0645">Protease</keyword>
<sequence length="897" mass="104320">MEELEELLEGKDEKIKENLRKQEKKAKAIIVNHIADTQLEYIKGEKTVKGIYDKLKSQFERSSISNQLFIRKKLLLMKYNEADDMNVYLLNFEKTIRQLKEAGGKIEDLDCVCHLLLSLPKSYEAVVAALQTLDQQKLTLDFLKSRLMDEYNKRKNQNCATSFQDDSTAFGPSKVKFKYNCYNCGKPGHKRSKCRFKTEGHWKKQHKPKRYQSANICEQEENKNQDYISFIVSSKKSRVNIWSRLEYFYKLEDLEIPVQITIAKDGEHLIAKKCGYIKMYAENGRIIKVDKVLYVQNLKCNLMSVSKLEKRGLKVIFHKGRADILQQNTTITQAKREGKLYELTFVLEVTENGMVTTIVGPNNQTIILERNVIFDERSNVFDKQLQSHQNMCFDKQEEVEIKESIMEEYTAKENNEEKEVDAEGDEDPRRIKGDNKRSSRLRKPPVWQQDYQIYTNHDIDEMGSLCITFALNAETYVEPNIPDSVEAVKNSPDREKWKLAIKEEIDALDKNKTWDLEDLPADRKAINCKWVFSVKRNQKGEIERYKARLVAKVLKLTTLRCLLAIANEKQYLLHHMDFKTAFLNGYLKETIYMTQPPGYEIGTGEKVCKLNKTLYGLKQSSREWYELYDRKPYHKMLEAYSDADWANNLKDRKSTSGFVLKVYGNMIHWGSRKQNCVALSSTEAEYISLSVTVSECLWVQKLLQDLNMKTTDFIPTMIYEDNQGCLYILQHRKDVNRLKHIDVLYNFVRDIVKKHLVDLVYSEKIKSYYNKTAHDRPSYKPGDDVAVQNLHAKTWSPAKVVCAARPRSFTVQKESGDMLRRNTFHLRHSLNKCNVSPDFSDTGNEVPKEKENVIFEENLEGNTGQELVSGQDTTNCSKQVTRSGCIVKTPTYLKDYC</sequence>
<keyword evidence="2" id="KW-0863">Zinc-finger</keyword>
<dbReference type="GO" id="GO:0008270">
    <property type="term" value="F:zinc ion binding"/>
    <property type="evidence" value="ECO:0007669"/>
    <property type="project" value="UniProtKB-KW"/>
</dbReference>
<dbReference type="OrthoDB" id="6770508at2759"/>
<dbReference type="InterPro" id="IPR054722">
    <property type="entry name" value="PolX-like_BBD"/>
</dbReference>
<keyword evidence="2" id="KW-0862">Zinc</keyword>
<dbReference type="PROSITE" id="PS50158">
    <property type="entry name" value="ZF_CCHC"/>
    <property type="match status" value="1"/>
</dbReference>
<accession>A0A8K0FZ71</accession>
<dbReference type="Pfam" id="PF14223">
    <property type="entry name" value="Retrotran_gag_2"/>
    <property type="match status" value="1"/>
</dbReference>
<dbReference type="Proteomes" id="UP000801492">
    <property type="component" value="Unassembled WGS sequence"/>
</dbReference>
<evidence type="ECO:0000259" key="4">
    <source>
        <dbReference type="PROSITE" id="PS50158"/>
    </source>
</evidence>
<dbReference type="EMBL" id="VTPC01090643">
    <property type="protein sequence ID" value="KAF2882207.1"/>
    <property type="molecule type" value="Genomic_DNA"/>
</dbReference>
<proteinExistence type="predicted"/>
<evidence type="ECO:0000256" key="3">
    <source>
        <dbReference type="SAM" id="MobiDB-lite"/>
    </source>
</evidence>
<feature type="region of interest" description="Disordered" evidence="3">
    <location>
        <begin position="408"/>
        <end position="443"/>
    </location>
</feature>
<keyword evidence="1" id="KW-0378">Hydrolase</keyword>
<keyword evidence="1" id="KW-0064">Aspartyl protease</keyword>
<dbReference type="GO" id="GO:0003676">
    <property type="term" value="F:nucleic acid binding"/>
    <property type="evidence" value="ECO:0007669"/>
    <property type="project" value="InterPro"/>
</dbReference>
<dbReference type="InterPro" id="IPR013103">
    <property type="entry name" value="RVT_2"/>
</dbReference>
<dbReference type="GO" id="GO:0071897">
    <property type="term" value="P:DNA biosynthetic process"/>
    <property type="evidence" value="ECO:0007669"/>
    <property type="project" value="UniProtKB-ARBA"/>
</dbReference>
<feature type="compositionally biased region" description="Basic and acidic residues" evidence="3">
    <location>
        <begin position="408"/>
        <end position="417"/>
    </location>
</feature>
<dbReference type="PANTHER" id="PTHR11439">
    <property type="entry name" value="GAG-POL-RELATED RETROTRANSPOSON"/>
    <property type="match status" value="1"/>
</dbReference>
<evidence type="ECO:0000256" key="1">
    <source>
        <dbReference type="ARBA" id="ARBA00022750"/>
    </source>
</evidence>
<dbReference type="AlphaFoldDB" id="A0A8K0FZ71"/>
<dbReference type="GO" id="GO:0004190">
    <property type="term" value="F:aspartic-type endopeptidase activity"/>
    <property type="evidence" value="ECO:0007669"/>
    <property type="project" value="UniProtKB-KW"/>
</dbReference>